<feature type="chain" id="PRO_5017295494" description="RHS repeat protein" evidence="1">
    <location>
        <begin position="24"/>
        <end position="101"/>
    </location>
</feature>
<sequence length="101" mass="10816">MTTFTKILSGAAVVALLPLSAFANTNAQDDATYSRSNRLSAPITRNADSTTVATQYTYDNRGEIVPAKPGDQPLTVTKGNSVATNLTYDRRGEFVPAHPNQ</sequence>
<comment type="caution">
    <text evidence="2">The sequence shown here is derived from an EMBL/GenBank/DDBJ whole genome shotgun (WGS) entry which is preliminary data.</text>
</comment>
<gene>
    <name evidence="2" type="ORF">DL237_06035</name>
</gene>
<keyword evidence="3" id="KW-1185">Reference proteome</keyword>
<dbReference type="AlphaFoldDB" id="A0A399J355"/>
<evidence type="ECO:0000313" key="3">
    <source>
        <dbReference type="Proteomes" id="UP000265848"/>
    </source>
</evidence>
<dbReference type="EMBL" id="QWJJ01000004">
    <property type="protein sequence ID" value="RII39700.1"/>
    <property type="molecule type" value="Genomic_DNA"/>
</dbReference>
<evidence type="ECO:0000256" key="1">
    <source>
        <dbReference type="SAM" id="SignalP"/>
    </source>
</evidence>
<organism evidence="2 3">
    <name type="scientific">Pseudooceanicola sediminis</name>
    <dbReference type="NCBI Taxonomy" id="2211117"/>
    <lineage>
        <taxon>Bacteria</taxon>
        <taxon>Pseudomonadati</taxon>
        <taxon>Pseudomonadota</taxon>
        <taxon>Alphaproteobacteria</taxon>
        <taxon>Rhodobacterales</taxon>
        <taxon>Paracoccaceae</taxon>
        <taxon>Pseudooceanicola</taxon>
    </lineage>
</organism>
<reference evidence="2 3" key="1">
    <citation type="submission" date="2018-08" db="EMBL/GenBank/DDBJ databases">
        <title>Pseudooceanicola sediminis CY03 in the family Rhodobacteracea.</title>
        <authorList>
            <person name="Zhang Y.-J."/>
        </authorList>
    </citation>
    <scope>NUCLEOTIDE SEQUENCE [LARGE SCALE GENOMIC DNA]</scope>
    <source>
        <strain evidence="2 3">CY03</strain>
    </source>
</reference>
<feature type="signal peptide" evidence="1">
    <location>
        <begin position="1"/>
        <end position="23"/>
    </location>
</feature>
<protein>
    <recommendedName>
        <fullName evidence="4">RHS repeat protein</fullName>
    </recommendedName>
</protein>
<proteinExistence type="predicted"/>
<dbReference type="Proteomes" id="UP000265848">
    <property type="component" value="Unassembled WGS sequence"/>
</dbReference>
<keyword evidence="1" id="KW-0732">Signal</keyword>
<dbReference type="RefSeq" id="WP_119398134.1">
    <property type="nucleotide sequence ID" value="NZ_QWJJ01000004.1"/>
</dbReference>
<accession>A0A399J355</accession>
<evidence type="ECO:0008006" key="4">
    <source>
        <dbReference type="Google" id="ProtNLM"/>
    </source>
</evidence>
<name>A0A399J355_9RHOB</name>
<evidence type="ECO:0000313" key="2">
    <source>
        <dbReference type="EMBL" id="RII39700.1"/>
    </source>
</evidence>